<dbReference type="Proteomes" id="UP001317629">
    <property type="component" value="Chromosome"/>
</dbReference>
<dbReference type="PANTHER" id="PTHR35527">
    <property type="entry name" value="CHOLOYLGLYCINE HYDROLASE"/>
    <property type="match status" value="1"/>
</dbReference>
<dbReference type="Gene3D" id="3.60.60.10">
    <property type="entry name" value="Penicillin V Acylase, Chain A"/>
    <property type="match status" value="1"/>
</dbReference>
<dbReference type="InterPro" id="IPR029132">
    <property type="entry name" value="CBAH/NAAA_C"/>
</dbReference>
<dbReference type="InterPro" id="IPR052193">
    <property type="entry name" value="Peptidase_C59"/>
</dbReference>
<dbReference type="GO" id="GO:0016787">
    <property type="term" value="F:hydrolase activity"/>
    <property type="evidence" value="ECO:0007669"/>
    <property type="project" value="UniProtKB-KW"/>
</dbReference>
<dbReference type="InterPro" id="IPR029055">
    <property type="entry name" value="Ntn_hydrolases_N"/>
</dbReference>
<evidence type="ECO:0000256" key="2">
    <source>
        <dbReference type="ARBA" id="ARBA00022801"/>
    </source>
</evidence>
<dbReference type="EMBL" id="AP027142">
    <property type="protein sequence ID" value="BDV34487.1"/>
    <property type="molecule type" value="Genomic_DNA"/>
</dbReference>
<comment type="similarity">
    <text evidence="1">Belongs to the peptidase C59 family.</text>
</comment>
<dbReference type="PANTHER" id="PTHR35527:SF2">
    <property type="entry name" value="HYDROLASE"/>
    <property type="match status" value="1"/>
</dbReference>
<evidence type="ECO:0000313" key="4">
    <source>
        <dbReference type="EMBL" id="BDV34487.1"/>
    </source>
</evidence>
<dbReference type="SUPFAM" id="SSF56235">
    <property type="entry name" value="N-terminal nucleophile aminohydrolases (Ntn hydrolases)"/>
    <property type="match status" value="1"/>
</dbReference>
<evidence type="ECO:0000259" key="3">
    <source>
        <dbReference type="Pfam" id="PF02275"/>
    </source>
</evidence>
<evidence type="ECO:0000256" key="1">
    <source>
        <dbReference type="ARBA" id="ARBA00006625"/>
    </source>
</evidence>
<dbReference type="Pfam" id="PF02275">
    <property type="entry name" value="CBAH"/>
    <property type="match status" value="1"/>
</dbReference>
<name>A0ABN6VJP4_9HYPH</name>
<reference evidence="4 5" key="1">
    <citation type="journal article" date="2023" name="Int. J. Syst. Evol. Microbiol.">
        <title>Methylocystis iwaonis sp. nov., a type II methane-oxidizing bacterium from surface soil of a rice paddy field in Japan, and emended description of the genus Methylocystis (ex Whittenbury et al. 1970) Bowman et al. 1993.</title>
        <authorList>
            <person name="Kaise H."/>
            <person name="Sawadogo J.B."/>
            <person name="Alam M.S."/>
            <person name="Ueno C."/>
            <person name="Dianou D."/>
            <person name="Shinjo R."/>
            <person name="Asakawa S."/>
        </authorList>
    </citation>
    <scope>NUCLEOTIDE SEQUENCE [LARGE SCALE GENOMIC DNA]</scope>
    <source>
        <strain evidence="4 5">SS37A-Re</strain>
    </source>
</reference>
<accession>A0ABN6VJP4</accession>
<feature type="domain" description="Choloylglycine hydrolase/NAAA C-terminal" evidence="3">
    <location>
        <begin position="19"/>
        <end position="325"/>
    </location>
</feature>
<gene>
    <name evidence="4" type="ORF">SS37A_20160</name>
</gene>
<organism evidence="4 5">
    <name type="scientific">Methylocystis iwaonis</name>
    <dbReference type="NCBI Taxonomy" id="2885079"/>
    <lineage>
        <taxon>Bacteria</taxon>
        <taxon>Pseudomonadati</taxon>
        <taxon>Pseudomonadota</taxon>
        <taxon>Alphaproteobacteria</taxon>
        <taxon>Hyphomicrobiales</taxon>
        <taxon>Methylocystaceae</taxon>
        <taxon>Methylocystis</taxon>
    </lineage>
</organism>
<protein>
    <submittedName>
        <fullName evidence="4">Choloylglycine hydrolase</fullName>
    </submittedName>
</protein>
<keyword evidence="5" id="KW-1185">Reference proteome</keyword>
<keyword evidence="2 4" id="KW-0378">Hydrolase</keyword>
<evidence type="ECO:0000313" key="5">
    <source>
        <dbReference type="Proteomes" id="UP001317629"/>
    </source>
</evidence>
<sequence>MTSLISLPFTLKAQELRACSLAFVNDRKLAKIVVRSMDLPVALPERPKFVVFPRGQARTSQASVLPGVKGKIEGVGPDTIGWTSKYGCAAIVSFEGAASDGLNEMGLAAHMLVLDESRLEAPDKRPVLPDTHWAQYVLDNFATVNEVVDAHKEGKFRVAAAWASDLGLTQHLPTHLAVQDPSGDSAIIEYIDGKLVVHHGPEYRVMTNDPPYDQMIERVKQYAPFGGAKPLPGDETAEDRFVRLAAYSKYLPDPKTYREAVAGALSLLRIAQVPFRDSARAPDKGFWGACQTNWVTAADVTNKVYFVSSATAPSLFWLDFKSANFKPSAPVLALDLHDPAIGGDARRFLRRWKAAA</sequence>
<proteinExistence type="inferred from homology"/>